<proteinExistence type="predicted"/>
<reference evidence="4 5" key="1">
    <citation type="journal article" date="2023" name="BMC Biol.">
        <title>The compact genome of the sponge Oopsacas minuta (Hexactinellida) is lacking key metazoan core genes.</title>
        <authorList>
            <person name="Santini S."/>
            <person name="Schenkelaars Q."/>
            <person name="Jourda C."/>
            <person name="Duchesne M."/>
            <person name="Belahbib H."/>
            <person name="Rocher C."/>
            <person name="Selva M."/>
            <person name="Riesgo A."/>
            <person name="Vervoort M."/>
            <person name="Leys S.P."/>
            <person name="Kodjabachian L."/>
            <person name="Le Bivic A."/>
            <person name="Borchiellini C."/>
            <person name="Claverie J.M."/>
            <person name="Renard E."/>
        </authorList>
    </citation>
    <scope>NUCLEOTIDE SEQUENCE [LARGE SCALE GENOMIC DNA]</scope>
    <source>
        <strain evidence="4">SPO-2</strain>
    </source>
</reference>
<dbReference type="PANTHER" id="PTHR12587">
    <property type="entry name" value="LAR INTERACTING PROTEIN LIP -RELATED PROTEIN"/>
    <property type="match status" value="1"/>
</dbReference>
<evidence type="ECO:0000256" key="2">
    <source>
        <dbReference type="ARBA" id="ARBA00023054"/>
    </source>
</evidence>
<keyword evidence="5" id="KW-1185">Reference proteome</keyword>
<dbReference type="EMBL" id="JAKMXF010000031">
    <property type="protein sequence ID" value="KAI6660639.1"/>
    <property type="molecule type" value="Genomic_DNA"/>
</dbReference>
<organism evidence="4 5">
    <name type="scientific">Oopsacas minuta</name>
    <dbReference type="NCBI Taxonomy" id="111878"/>
    <lineage>
        <taxon>Eukaryota</taxon>
        <taxon>Metazoa</taxon>
        <taxon>Porifera</taxon>
        <taxon>Hexactinellida</taxon>
        <taxon>Hexasterophora</taxon>
        <taxon>Lyssacinosida</taxon>
        <taxon>Leucopsacidae</taxon>
        <taxon>Oopsacas</taxon>
    </lineage>
</organism>
<gene>
    <name evidence="4" type="ORF">LOD99_10371</name>
</gene>
<keyword evidence="1" id="KW-0677">Repeat</keyword>
<dbReference type="SUPFAM" id="SSF47769">
    <property type="entry name" value="SAM/Pointed domain"/>
    <property type="match status" value="1"/>
</dbReference>
<dbReference type="GO" id="GO:0050808">
    <property type="term" value="P:synapse organization"/>
    <property type="evidence" value="ECO:0007669"/>
    <property type="project" value="TreeGrafter"/>
</dbReference>
<protein>
    <submittedName>
        <fullName evidence="4">Liprin-alpha-4-like</fullName>
    </submittedName>
</protein>
<evidence type="ECO:0000259" key="3">
    <source>
        <dbReference type="PROSITE" id="PS50105"/>
    </source>
</evidence>
<evidence type="ECO:0000256" key="1">
    <source>
        <dbReference type="ARBA" id="ARBA00022737"/>
    </source>
</evidence>
<dbReference type="PROSITE" id="PS50105">
    <property type="entry name" value="SAM_DOMAIN"/>
    <property type="match status" value="1"/>
</dbReference>
<dbReference type="InterPro" id="IPR001660">
    <property type="entry name" value="SAM"/>
</dbReference>
<dbReference type="InterPro" id="IPR029515">
    <property type="entry name" value="Liprin"/>
</dbReference>
<accession>A0AAV7KJ93</accession>
<dbReference type="PANTHER" id="PTHR12587:SF20">
    <property type="entry name" value="LIPRIN-ALPHA, ISOFORM E"/>
    <property type="match status" value="1"/>
</dbReference>
<name>A0AAV7KJ93_9METZ</name>
<dbReference type="AlphaFoldDB" id="A0AAV7KJ93"/>
<keyword evidence="2" id="KW-0175">Coiled coil</keyword>
<comment type="caution">
    <text evidence="4">The sequence shown here is derived from an EMBL/GenBank/DDBJ whole genome shotgun (WGS) entry which is preliminary data.</text>
</comment>
<dbReference type="Pfam" id="PF00536">
    <property type="entry name" value="SAM_1"/>
    <property type="match status" value="1"/>
</dbReference>
<sequence>MAPIPSGQLLAQNSPRIMPIILIQRRFRAITRMRREAERRRMLAVRRRQKLLRMRQLLHRRVVSDTSIREFRSLNDLRVREMAQRLIATVDESLFERTELEPVAPKLYMSRFRKKSLKRKCSIRRIVSSFRETKSPDTKEIPSSVGVCEAPEGAVNHEWIASHWLPSLGLTQYSNIFRQCCVDGRVLEHLSKKELRTSLGMVKSSNNNERNIL</sequence>
<dbReference type="Gene3D" id="1.10.150.50">
    <property type="entry name" value="Transcription Factor, Ets-1"/>
    <property type="match status" value="1"/>
</dbReference>
<dbReference type="Proteomes" id="UP001165289">
    <property type="component" value="Unassembled WGS sequence"/>
</dbReference>
<feature type="domain" description="SAM" evidence="3">
    <location>
        <begin position="162"/>
        <end position="201"/>
    </location>
</feature>
<evidence type="ECO:0000313" key="5">
    <source>
        <dbReference type="Proteomes" id="UP001165289"/>
    </source>
</evidence>
<dbReference type="InterPro" id="IPR013761">
    <property type="entry name" value="SAM/pointed_sf"/>
</dbReference>
<evidence type="ECO:0000313" key="4">
    <source>
        <dbReference type="EMBL" id="KAI6660639.1"/>
    </source>
</evidence>